<dbReference type="InterPro" id="IPR023827">
    <property type="entry name" value="Peptidase_S8_Asp-AS"/>
</dbReference>
<evidence type="ECO:0000256" key="4">
    <source>
        <dbReference type="ARBA" id="ARBA00022825"/>
    </source>
</evidence>
<evidence type="ECO:0000256" key="5">
    <source>
        <dbReference type="PROSITE-ProRule" id="PRU01240"/>
    </source>
</evidence>
<dbReference type="InterPro" id="IPR022398">
    <property type="entry name" value="Peptidase_S8_His-AS"/>
</dbReference>
<keyword evidence="3 5" id="KW-0378">Hydrolase</keyword>
<dbReference type="Pfam" id="PF00082">
    <property type="entry name" value="Peptidase_S8"/>
    <property type="match status" value="1"/>
</dbReference>
<evidence type="ECO:0000313" key="9">
    <source>
        <dbReference type="Proteomes" id="UP000305539"/>
    </source>
</evidence>
<dbReference type="PROSITE" id="PS00137">
    <property type="entry name" value="SUBTILASE_HIS"/>
    <property type="match status" value="1"/>
</dbReference>
<feature type="active site" description="Charge relay system" evidence="5">
    <location>
        <position position="202"/>
    </location>
</feature>
<dbReference type="AlphaFoldDB" id="A0A4U1HMM6"/>
<dbReference type="PRINTS" id="PR00723">
    <property type="entry name" value="SUBTILISIN"/>
</dbReference>
<dbReference type="GO" id="GO:0004252">
    <property type="term" value="F:serine-type endopeptidase activity"/>
    <property type="evidence" value="ECO:0007669"/>
    <property type="project" value="UniProtKB-UniRule"/>
</dbReference>
<accession>A0A4U1HMM6</accession>
<evidence type="ECO:0000313" key="8">
    <source>
        <dbReference type="EMBL" id="TKC81318.1"/>
    </source>
</evidence>
<dbReference type="InterPro" id="IPR000209">
    <property type="entry name" value="Peptidase_S8/S53_dom"/>
</dbReference>
<evidence type="ECO:0000256" key="6">
    <source>
        <dbReference type="SAM" id="Phobius"/>
    </source>
</evidence>
<dbReference type="InterPro" id="IPR050131">
    <property type="entry name" value="Peptidase_S8_subtilisin-like"/>
</dbReference>
<keyword evidence="9" id="KW-1185">Reference proteome</keyword>
<feature type="active site" description="Charge relay system" evidence="5">
    <location>
        <position position="235"/>
    </location>
</feature>
<name>A0A4U1HMM6_9BURK</name>
<sequence>MTEISTVSEKREERAAKRGASARALLRWLAMCVCCATSACALVPAASNSAAMTQRVIAHPDRMIVLAVANPPETLMLRAGSTSHGYGAASGYATGDGARANVTALAEQYGLREVSAWPIPSLNVDCAMLEIVGDAPRETVVAKLAADPRVNLAEPLQTYHTLGDAPPKPTAYADLQQGLREIGADAAQKLARGDEVRIAVIDTGVDTTHPELRDRIANTHNFVDDDWDQFNRDRHGTEVAGIIAADRGSAASDQASGIEGVAPRAKIIALKACWEQDGNGRSAVCHTFTLAEALQAALEDHAQIVNLSLGGPPDPLLSELVALLVKKGVVVVGAVQPSGDMNAFPVNVPGVIAVASAGKSGDAAIEADARVLYAPGKNVLTLTPGGHYDFQSGSSFATAYVSGTAALLVGLQPRFNSYKVAALLDQTSGPTQWHARVINVCRAMATLSRPCVEAGR</sequence>
<dbReference type="InterPro" id="IPR015500">
    <property type="entry name" value="Peptidase_S8_subtilisin-rel"/>
</dbReference>
<evidence type="ECO:0000259" key="7">
    <source>
        <dbReference type="Pfam" id="PF00082"/>
    </source>
</evidence>
<comment type="caution">
    <text evidence="8">The sequence shown here is derived from an EMBL/GenBank/DDBJ whole genome shotgun (WGS) entry which is preliminary data.</text>
</comment>
<dbReference type="RefSeq" id="WP_136898480.1">
    <property type="nucleotide sequence ID" value="NZ_SWJE01000019.1"/>
</dbReference>
<dbReference type="EMBL" id="SWJE01000019">
    <property type="protein sequence ID" value="TKC81318.1"/>
    <property type="molecule type" value="Genomic_DNA"/>
</dbReference>
<dbReference type="GO" id="GO:0006508">
    <property type="term" value="P:proteolysis"/>
    <property type="evidence" value="ECO:0007669"/>
    <property type="project" value="UniProtKB-KW"/>
</dbReference>
<reference evidence="8 9" key="1">
    <citation type="submission" date="2019-04" db="EMBL/GenBank/DDBJ databases">
        <title>Trinickia sp. 7GSK02, isolated from subtropical forest soil.</title>
        <authorList>
            <person name="Gao Z.-H."/>
            <person name="Qiu L.-H."/>
        </authorList>
    </citation>
    <scope>NUCLEOTIDE SEQUENCE [LARGE SCALE GENOMIC DNA]</scope>
    <source>
        <strain evidence="8 9">7GSK02</strain>
    </source>
</reference>
<dbReference type="InterPro" id="IPR036852">
    <property type="entry name" value="Peptidase_S8/S53_dom_sf"/>
</dbReference>
<gene>
    <name evidence="8" type="ORF">FAZ69_28740</name>
</gene>
<organism evidence="8 9">
    <name type="scientific">Trinickia terrae</name>
    <dbReference type="NCBI Taxonomy" id="2571161"/>
    <lineage>
        <taxon>Bacteria</taxon>
        <taxon>Pseudomonadati</taxon>
        <taxon>Pseudomonadota</taxon>
        <taxon>Betaproteobacteria</taxon>
        <taxon>Burkholderiales</taxon>
        <taxon>Burkholderiaceae</taxon>
        <taxon>Trinickia</taxon>
    </lineage>
</organism>
<dbReference type="PANTHER" id="PTHR43806">
    <property type="entry name" value="PEPTIDASE S8"/>
    <property type="match status" value="1"/>
</dbReference>
<keyword evidence="6" id="KW-0472">Membrane</keyword>
<keyword evidence="6" id="KW-0812">Transmembrane</keyword>
<feature type="transmembrane region" description="Helical" evidence="6">
    <location>
        <begin position="24"/>
        <end position="46"/>
    </location>
</feature>
<keyword evidence="4 5" id="KW-0720">Serine protease</keyword>
<dbReference type="PROSITE" id="PS00136">
    <property type="entry name" value="SUBTILASE_ASP"/>
    <property type="match status" value="1"/>
</dbReference>
<comment type="similarity">
    <text evidence="1 5">Belongs to the peptidase S8 family.</text>
</comment>
<evidence type="ECO:0000256" key="1">
    <source>
        <dbReference type="ARBA" id="ARBA00011073"/>
    </source>
</evidence>
<dbReference type="PANTHER" id="PTHR43806:SF11">
    <property type="entry name" value="CEREVISIN-RELATED"/>
    <property type="match status" value="1"/>
</dbReference>
<dbReference type="Proteomes" id="UP000305539">
    <property type="component" value="Unassembled WGS sequence"/>
</dbReference>
<protein>
    <submittedName>
        <fullName evidence="8">Serine protease</fullName>
    </submittedName>
</protein>
<dbReference type="PROSITE" id="PS51892">
    <property type="entry name" value="SUBTILASE"/>
    <property type="match status" value="1"/>
</dbReference>
<dbReference type="OrthoDB" id="9790784at2"/>
<evidence type="ECO:0000256" key="3">
    <source>
        <dbReference type="ARBA" id="ARBA00022801"/>
    </source>
</evidence>
<dbReference type="SUPFAM" id="SSF52743">
    <property type="entry name" value="Subtilisin-like"/>
    <property type="match status" value="1"/>
</dbReference>
<proteinExistence type="inferred from homology"/>
<keyword evidence="6" id="KW-1133">Transmembrane helix</keyword>
<dbReference type="Gene3D" id="3.40.50.200">
    <property type="entry name" value="Peptidase S8/S53 domain"/>
    <property type="match status" value="1"/>
</dbReference>
<keyword evidence="2 5" id="KW-0645">Protease</keyword>
<feature type="active site" description="Charge relay system" evidence="5">
    <location>
        <position position="395"/>
    </location>
</feature>
<feature type="domain" description="Peptidase S8/S53" evidence="7">
    <location>
        <begin position="193"/>
        <end position="428"/>
    </location>
</feature>
<evidence type="ECO:0000256" key="2">
    <source>
        <dbReference type="ARBA" id="ARBA00022670"/>
    </source>
</evidence>